<dbReference type="Proteomes" id="UP000663836">
    <property type="component" value="Unassembled WGS sequence"/>
</dbReference>
<proteinExistence type="predicted"/>
<name>A0A820FXF2_9BILA</name>
<dbReference type="EMBL" id="CAJOBD010026732">
    <property type="protein sequence ID" value="CAF4268948.1"/>
    <property type="molecule type" value="Genomic_DNA"/>
</dbReference>
<protein>
    <submittedName>
        <fullName evidence="1">Uncharacterized protein</fullName>
    </submittedName>
</protein>
<organism evidence="1 2">
    <name type="scientific">Rotaria sordida</name>
    <dbReference type="NCBI Taxonomy" id="392033"/>
    <lineage>
        <taxon>Eukaryota</taxon>
        <taxon>Metazoa</taxon>
        <taxon>Spiralia</taxon>
        <taxon>Gnathifera</taxon>
        <taxon>Rotifera</taxon>
        <taxon>Eurotatoria</taxon>
        <taxon>Bdelloidea</taxon>
        <taxon>Philodinida</taxon>
        <taxon>Philodinidae</taxon>
        <taxon>Rotaria</taxon>
    </lineage>
</organism>
<dbReference type="AlphaFoldDB" id="A0A820FXF2"/>
<accession>A0A820FXF2</accession>
<evidence type="ECO:0000313" key="1">
    <source>
        <dbReference type="EMBL" id="CAF4268948.1"/>
    </source>
</evidence>
<comment type="caution">
    <text evidence="1">The sequence shown here is derived from an EMBL/GenBank/DDBJ whole genome shotgun (WGS) entry which is preliminary data.</text>
</comment>
<evidence type="ECO:0000313" key="2">
    <source>
        <dbReference type="Proteomes" id="UP000663836"/>
    </source>
</evidence>
<reference evidence="1" key="1">
    <citation type="submission" date="2021-02" db="EMBL/GenBank/DDBJ databases">
        <authorList>
            <person name="Nowell W R."/>
        </authorList>
    </citation>
    <scope>NUCLEOTIDE SEQUENCE</scope>
</reference>
<sequence length="68" mass="7668">MTSVTMDAKLKEAIPLYEKLKTEWGRKPPNVGKTDELLNLLKNLFAEGGFYPSDSNEDTRGLHIARMS</sequence>
<gene>
    <name evidence="1" type="ORF">JBS370_LOCUS39356</name>
</gene>
<feature type="non-terminal residue" evidence="1">
    <location>
        <position position="68"/>
    </location>
</feature>